<dbReference type="SMART" id="SM00448">
    <property type="entry name" value="REC"/>
    <property type="match status" value="1"/>
</dbReference>
<dbReference type="EMBL" id="CP064781">
    <property type="protein sequence ID" value="QRJ64589.1"/>
    <property type="molecule type" value="Genomic_DNA"/>
</dbReference>
<dbReference type="InterPro" id="IPR011006">
    <property type="entry name" value="CheY-like_superfamily"/>
</dbReference>
<dbReference type="InterPro" id="IPR039420">
    <property type="entry name" value="WalR-like"/>
</dbReference>
<organism evidence="10 11">
    <name type="scientific">Azospira restricta</name>
    <dbReference type="NCBI Taxonomy" id="404405"/>
    <lineage>
        <taxon>Bacteria</taxon>
        <taxon>Pseudomonadati</taxon>
        <taxon>Pseudomonadota</taxon>
        <taxon>Betaproteobacteria</taxon>
        <taxon>Rhodocyclales</taxon>
        <taxon>Rhodocyclaceae</taxon>
        <taxon>Azospira</taxon>
    </lineage>
</organism>
<feature type="modified residue" description="4-aspartylphosphate" evidence="6">
    <location>
        <position position="51"/>
    </location>
</feature>
<proteinExistence type="predicted"/>
<evidence type="ECO:0000256" key="7">
    <source>
        <dbReference type="PROSITE-ProRule" id="PRU01091"/>
    </source>
</evidence>
<name>A0A974SQL8_9RHOO</name>
<dbReference type="PANTHER" id="PTHR48111">
    <property type="entry name" value="REGULATOR OF RPOS"/>
    <property type="match status" value="1"/>
</dbReference>
<keyword evidence="5" id="KW-0804">Transcription</keyword>
<evidence type="ECO:0000256" key="4">
    <source>
        <dbReference type="ARBA" id="ARBA00023125"/>
    </source>
</evidence>
<evidence type="ECO:0000313" key="11">
    <source>
        <dbReference type="Proteomes" id="UP000663444"/>
    </source>
</evidence>
<dbReference type="FunFam" id="1.10.10.10:FF:000005">
    <property type="entry name" value="Two-component system response regulator"/>
    <property type="match status" value="1"/>
</dbReference>
<keyword evidence="2" id="KW-0902">Two-component regulatory system</keyword>
<gene>
    <name evidence="10" type="ORF">IWH25_04335</name>
</gene>
<evidence type="ECO:0000313" key="10">
    <source>
        <dbReference type="EMBL" id="QRJ64589.1"/>
    </source>
</evidence>
<keyword evidence="11" id="KW-1185">Reference proteome</keyword>
<sequence length="227" mass="25594">MRILIIEDQLKVAQSVQHGLEAERFDVTVAATGEEGHFLVSSQVFDLLVLDLMLPGCDGLEILRALRNRGLSTPVIILSARDTVEDRIRGLDLGADDYLIKPFAFGELLARIRALLRRGRGQDVLHLVVADLEIDRVARRVTRAAMPIELTAREYELLEYLALHQGRVVSREMLARDVWHEVQRATPLDNVIDVHIARLRRKIDHDRDQPLIHTLRGVGFVLGDAAP</sequence>
<dbReference type="InterPro" id="IPR001789">
    <property type="entry name" value="Sig_transdc_resp-reg_receiver"/>
</dbReference>
<reference evidence="10" key="1">
    <citation type="submission" date="2020-11" db="EMBL/GenBank/DDBJ databases">
        <title>Azospira restricta DSM 18626 genome sequence.</title>
        <authorList>
            <person name="Moe W.M."/>
        </authorList>
    </citation>
    <scope>NUCLEOTIDE SEQUENCE</scope>
    <source>
        <strain evidence="10">DSM 18626</strain>
    </source>
</reference>
<evidence type="ECO:0000256" key="6">
    <source>
        <dbReference type="PROSITE-ProRule" id="PRU00169"/>
    </source>
</evidence>
<dbReference type="PANTHER" id="PTHR48111:SF22">
    <property type="entry name" value="REGULATOR OF RPOS"/>
    <property type="match status" value="1"/>
</dbReference>
<dbReference type="Gene3D" id="3.40.50.2300">
    <property type="match status" value="1"/>
</dbReference>
<keyword evidence="3" id="KW-0805">Transcription regulation</keyword>
<protein>
    <submittedName>
        <fullName evidence="10">Response regulator transcription factor</fullName>
    </submittedName>
</protein>
<evidence type="ECO:0000256" key="3">
    <source>
        <dbReference type="ARBA" id="ARBA00023015"/>
    </source>
</evidence>
<feature type="domain" description="Response regulatory" evidence="8">
    <location>
        <begin position="2"/>
        <end position="116"/>
    </location>
</feature>
<dbReference type="GO" id="GO:0000156">
    <property type="term" value="F:phosphorelay response regulator activity"/>
    <property type="evidence" value="ECO:0007669"/>
    <property type="project" value="TreeGrafter"/>
</dbReference>
<dbReference type="Gene3D" id="1.10.10.10">
    <property type="entry name" value="Winged helix-like DNA-binding domain superfamily/Winged helix DNA-binding domain"/>
    <property type="match status" value="1"/>
</dbReference>
<keyword evidence="4 7" id="KW-0238">DNA-binding</keyword>
<dbReference type="InterPro" id="IPR036388">
    <property type="entry name" value="WH-like_DNA-bd_sf"/>
</dbReference>
<dbReference type="Pfam" id="PF00486">
    <property type="entry name" value="Trans_reg_C"/>
    <property type="match status" value="1"/>
</dbReference>
<dbReference type="CDD" id="cd00383">
    <property type="entry name" value="trans_reg_C"/>
    <property type="match status" value="1"/>
</dbReference>
<evidence type="ECO:0000259" key="9">
    <source>
        <dbReference type="PROSITE" id="PS51755"/>
    </source>
</evidence>
<dbReference type="GO" id="GO:0032993">
    <property type="term" value="C:protein-DNA complex"/>
    <property type="evidence" value="ECO:0007669"/>
    <property type="project" value="TreeGrafter"/>
</dbReference>
<evidence type="ECO:0000256" key="2">
    <source>
        <dbReference type="ARBA" id="ARBA00023012"/>
    </source>
</evidence>
<keyword evidence="1 6" id="KW-0597">Phosphoprotein</keyword>
<evidence type="ECO:0000256" key="5">
    <source>
        <dbReference type="ARBA" id="ARBA00023163"/>
    </source>
</evidence>
<dbReference type="PROSITE" id="PS51755">
    <property type="entry name" value="OMPR_PHOB"/>
    <property type="match status" value="1"/>
</dbReference>
<dbReference type="Proteomes" id="UP000663444">
    <property type="component" value="Chromosome"/>
</dbReference>
<dbReference type="PROSITE" id="PS50110">
    <property type="entry name" value="RESPONSE_REGULATORY"/>
    <property type="match status" value="1"/>
</dbReference>
<dbReference type="AlphaFoldDB" id="A0A974SQL8"/>
<feature type="DNA-binding region" description="OmpR/PhoB-type" evidence="7">
    <location>
        <begin position="124"/>
        <end position="224"/>
    </location>
</feature>
<dbReference type="GO" id="GO:0006355">
    <property type="term" value="P:regulation of DNA-templated transcription"/>
    <property type="evidence" value="ECO:0007669"/>
    <property type="project" value="InterPro"/>
</dbReference>
<dbReference type="RefSeq" id="WP_203388133.1">
    <property type="nucleotide sequence ID" value="NZ_CP064781.1"/>
</dbReference>
<dbReference type="CDD" id="cd17624">
    <property type="entry name" value="REC_OmpR_PmrA-like"/>
    <property type="match status" value="1"/>
</dbReference>
<dbReference type="GO" id="GO:0000976">
    <property type="term" value="F:transcription cis-regulatory region binding"/>
    <property type="evidence" value="ECO:0007669"/>
    <property type="project" value="TreeGrafter"/>
</dbReference>
<dbReference type="KEGG" id="ares:IWH25_04335"/>
<dbReference type="GO" id="GO:0005829">
    <property type="term" value="C:cytosol"/>
    <property type="evidence" value="ECO:0007669"/>
    <property type="project" value="TreeGrafter"/>
</dbReference>
<dbReference type="SMART" id="SM00862">
    <property type="entry name" value="Trans_reg_C"/>
    <property type="match status" value="1"/>
</dbReference>
<dbReference type="Gene3D" id="6.10.250.690">
    <property type="match status" value="1"/>
</dbReference>
<dbReference type="Pfam" id="PF00072">
    <property type="entry name" value="Response_reg"/>
    <property type="match status" value="1"/>
</dbReference>
<evidence type="ECO:0000256" key="1">
    <source>
        <dbReference type="ARBA" id="ARBA00022553"/>
    </source>
</evidence>
<accession>A0A974SQL8</accession>
<dbReference type="InterPro" id="IPR001867">
    <property type="entry name" value="OmpR/PhoB-type_DNA-bd"/>
</dbReference>
<feature type="domain" description="OmpR/PhoB-type" evidence="9">
    <location>
        <begin position="124"/>
        <end position="224"/>
    </location>
</feature>
<evidence type="ECO:0000259" key="8">
    <source>
        <dbReference type="PROSITE" id="PS50110"/>
    </source>
</evidence>
<dbReference type="SUPFAM" id="SSF52172">
    <property type="entry name" value="CheY-like"/>
    <property type="match status" value="1"/>
</dbReference>